<feature type="domain" description="Beta-ketoacyl-[acyl-carrier-protein] synthase III C-terminal" evidence="4">
    <location>
        <begin position="238"/>
        <end position="325"/>
    </location>
</feature>
<sequence length="339" mass="35933">MYIRSVASYLPPRTSTQQAVDDGLYDAKDLGFMQLTGALFAGDTSPAEMATAAARTALERGGVTSQELDYLIHSNVYQPGPHAWSLPGYILRELGGGKASVLELRTGCSGMLSSVELAVAQLTGAQRYSNVLLTAAENFDPWMERWKSDVYITGDAASALLLSSTSGFARVVSAASGSSPELEKMNRGSEPLHPPGETAVVDLRVRHAVVTDTMGDREAANIMAAQYVELAERAAADGGIKLADVDKLVYHNMAGFIVGFFAEQMGLSLEHSTWEFGRTLGHLGCSDQAVGLEHLLLTGELSPGDRVMLLAASAGFATSCILLEILDVPDWPAPAPIAG</sequence>
<evidence type="ECO:0000256" key="1">
    <source>
        <dbReference type="ARBA" id="ARBA00022490"/>
    </source>
</evidence>
<keyword evidence="2" id="KW-0808">Transferase</keyword>
<dbReference type="Gene3D" id="3.40.47.10">
    <property type="match status" value="2"/>
</dbReference>
<dbReference type="SUPFAM" id="SSF53901">
    <property type="entry name" value="Thiolase-like"/>
    <property type="match status" value="1"/>
</dbReference>
<proteinExistence type="predicted"/>
<protein>
    <submittedName>
        <fullName evidence="6">SsfG</fullName>
    </submittedName>
</protein>
<dbReference type="InterPro" id="IPR013747">
    <property type="entry name" value="ACP_syn_III_C"/>
</dbReference>
<dbReference type="SMR" id="D6MSX1"/>
<dbReference type="GO" id="GO:0006633">
    <property type="term" value="P:fatty acid biosynthetic process"/>
    <property type="evidence" value="ECO:0007669"/>
    <property type="project" value="InterPro"/>
</dbReference>
<evidence type="ECO:0000256" key="2">
    <source>
        <dbReference type="ARBA" id="ARBA00022679"/>
    </source>
</evidence>
<dbReference type="CDD" id="cd00827">
    <property type="entry name" value="init_cond_enzymes"/>
    <property type="match status" value="1"/>
</dbReference>
<evidence type="ECO:0000259" key="5">
    <source>
        <dbReference type="Pfam" id="PF08545"/>
    </source>
</evidence>
<accession>D6MSX1</accession>
<dbReference type="AlphaFoldDB" id="D6MSX1"/>
<feature type="domain" description="Beta-ketoacyl-[acyl-carrier-protein] synthase III N-terminal" evidence="5">
    <location>
        <begin position="103"/>
        <end position="178"/>
    </location>
</feature>
<dbReference type="InterPro" id="IPR016039">
    <property type="entry name" value="Thiolase-like"/>
</dbReference>
<dbReference type="EMBL" id="GQ409537">
    <property type="protein sequence ID" value="ADE34509.1"/>
    <property type="molecule type" value="Genomic_DNA"/>
</dbReference>
<dbReference type="InterPro" id="IPR013751">
    <property type="entry name" value="ACP_syn_III_N"/>
</dbReference>
<evidence type="ECO:0000256" key="3">
    <source>
        <dbReference type="ARBA" id="ARBA00023315"/>
    </source>
</evidence>
<evidence type="ECO:0000313" key="6">
    <source>
        <dbReference type="EMBL" id="ADE34509.1"/>
    </source>
</evidence>
<dbReference type="Pfam" id="PF08545">
    <property type="entry name" value="ACP_syn_III"/>
    <property type="match status" value="1"/>
</dbReference>
<dbReference type="GO" id="GO:0044550">
    <property type="term" value="P:secondary metabolite biosynthetic process"/>
    <property type="evidence" value="ECO:0007669"/>
    <property type="project" value="TreeGrafter"/>
</dbReference>
<dbReference type="PANTHER" id="PTHR34069:SF2">
    <property type="entry name" value="BETA-KETOACYL-[ACYL-CARRIER-PROTEIN] SYNTHASE III"/>
    <property type="match status" value="1"/>
</dbReference>
<gene>
    <name evidence="6" type="primary">ssfG</name>
</gene>
<keyword evidence="1" id="KW-0963">Cytoplasm</keyword>
<reference evidence="6" key="1">
    <citation type="journal article" date="2009" name="J. Am. Chem. Soc.">
        <title>Biochemical analysis of the biosynthetic pathway of an anticancer tetracycline SF2575.</title>
        <authorList>
            <person name="Pickens L.B."/>
            <person name="Kim W."/>
            <person name="Wang P."/>
            <person name="Zhou H."/>
            <person name="Watanabe K."/>
            <person name="Gomi S."/>
            <person name="Tang Y."/>
        </authorList>
    </citation>
    <scope>NUCLEOTIDE SEQUENCE</scope>
    <source>
        <strain evidence="6">SF2575</strain>
    </source>
</reference>
<dbReference type="GO" id="GO:0004315">
    <property type="term" value="F:3-oxoacyl-[acyl-carrier-protein] synthase activity"/>
    <property type="evidence" value="ECO:0007669"/>
    <property type="project" value="InterPro"/>
</dbReference>
<evidence type="ECO:0000259" key="4">
    <source>
        <dbReference type="Pfam" id="PF08541"/>
    </source>
</evidence>
<dbReference type="Pfam" id="PF08541">
    <property type="entry name" value="ACP_syn_III_C"/>
    <property type="match status" value="1"/>
</dbReference>
<dbReference type="PANTHER" id="PTHR34069">
    <property type="entry name" value="3-OXOACYL-[ACYL-CARRIER-PROTEIN] SYNTHASE 3"/>
    <property type="match status" value="1"/>
</dbReference>
<keyword evidence="3" id="KW-0012">Acyltransferase</keyword>
<name>D6MSX1_9ACTN</name>
<organism evidence="6">
    <name type="scientific">Streptomyces sp. SF2575</name>
    <dbReference type="NCBI Taxonomy" id="746675"/>
    <lineage>
        <taxon>Bacteria</taxon>
        <taxon>Bacillati</taxon>
        <taxon>Actinomycetota</taxon>
        <taxon>Actinomycetes</taxon>
        <taxon>Kitasatosporales</taxon>
        <taxon>Streptomycetaceae</taxon>
        <taxon>Streptomyces</taxon>
    </lineage>
</organism>